<keyword evidence="2" id="KW-0456">Lyase</keyword>
<feature type="compositionally biased region" description="Polar residues" evidence="3">
    <location>
        <begin position="1"/>
        <end position="10"/>
    </location>
</feature>
<dbReference type="GO" id="GO:0042597">
    <property type="term" value="C:periplasmic space"/>
    <property type="evidence" value="ECO:0007669"/>
    <property type="project" value="InterPro"/>
</dbReference>
<evidence type="ECO:0000313" key="5">
    <source>
        <dbReference type="EMBL" id="EIW87469.1"/>
    </source>
</evidence>
<name>A0A5M3N7P9_CONPW</name>
<evidence type="ECO:0000256" key="3">
    <source>
        <dbReference type="SAM" id="MobiDB-lite"/>
    </source>
</evidence>
<protein>
    <recommendedName>
        <fullName evidence="4">Alginate lyase domain-containing protein</fullName>
    </recommendedName>
</protein>
<dbReference type="Pfam" id="PF05426">
    <property type="entry name" value="Alginate_lyase"/>
    <property type="match status" value="1"/>
</dbReference>
<dbReference type="SUPFAM" id="SSF48230">
    <property type="entry name" value="Chondroitin AC/alginate lyase"/>
    <property type="match status" value="1"/>
</dbReference>
<dbReference type="InterPro" id="IPR008397">
    <property type="entry name" value="Alginate_lyase_dom"/>
</dbReference>
<dbReference type="Proteomes" id="UP000053558">
    <property type="component" value="Unassembled WGS sequence"/>
</dbReference>
<evidence type="ECO:0000256" key="1">
    <source>
        <dbReference type="ARBA" id="ARBA00022729"/>
    </source>
</evidence>
<dbReference type="RefSeq" id="XP_007762376.1">
    <property type="nucleotide sequence ID" value="XM_007764186.1"/>
</dbReference>
<gene>
    <name evidence="5" type="ORF">CONPUDRAFT_34137</name>
</gene>
<keyword evidence="6" id="KW-1185">Reference proteome</keyword>
<dbReference type="EMBL" id="JH711573">
    <property type="protein sequence ID" value="EIW87469.1"/>
    <property type="molecule type" value="Genomic_DNA"/>
</dbReference>
<evidence type="ECO:0000259" key="4">
    <source>
        <dbReference type="Pfam" id="PF05426"/>
    </source>
</evidence>
<proteinExistence type="predicted"/>
<dbReference type="GO" id="GO:0016829">
    <property type="term" value="F:lyase activity"/>
    <property type="evidence" value="ECO:0007669"/>
    <property type="project" value="UniProtKB-KW"/>
</dbReference>
<accession>A0A5M3N7P9</accession>
<dbReference type="InterPro" id="IPR008929">
    <property type="entry name" value="Chondroitin_lyas"/>
</dbReference>
<keyword evidence="1" id="KW-0732">Signal</keyword>
<evidence type="ECO:0000256" key="2">
    <source>
        <dbReference type="ARBA" id="ARBA00023239"/>
    </source>
</evidence>
<feature type="non-terminal residue" evidence="5">
    <location>
        <position position="1"/>
    </location>
</feature>
<dbReference type="KEGG" id="cput:CONPUDRAFT_34137"/>
<dbReference type="OrthoDB" id="63533at2759"/>
<feature type="domain" description="Alginate lyase" evidence="4">
    <location>
        <begin position="20"/>
        <end position="291"/>
    </location>
</feature>
<dbReference type="GeneID" id="19206766"/>
<evidence type="ECO:0000313" key="6">
    <source>
        <dbReference type="Proteomes" id="UP000053558"/>
    </source>
</evidence>
<feature type="non-terminal residue" evidence="5">
    <location>
        <position position="405"/>
    </location>
</feature>
<feature type="region of interest" description="Disordered" evidence="3">
    <location>
        <begin position="348"/>
        <end position="370"/>
    </location>
</feature>
<comment type="caution">
    <text evidence="5">The sequence shown here is derived from an EMBL/GenBank/DDBJ whole genome shotgun (WGS) entry which is preliminary data.</text>
</comment>
<reference evidence="6" key="1">
    <citation type="journal article" date="2012" name="Science">
        <title>The Paleozoic origin of enzymatic lignin decomposition reconstructed from 31 fungal genomes.</title>
        <authorList>
            <person name="Floudas D."/>
            <person name="Binder M."/>
            <person name="Riley R."/>
            <person name="Barry K."/>
            <person name="Blanchette R.A."/>
            <person name="Henrissat B."/>
            <person name="Martinez A.T."/>
            <person name="Otillar R."/>
            <person name="Spatafora J.W."/>
            <person name="Yadav J.S."/>
            <person name="Aerts A."/>
            <person name="Benoit I."/>
            <person name="Boyd A."/>
            <person name="Carlson A."/>
            <person name="Copeland A."/>
            <person name="Coutinho P.M."/>
            <person name="de Vries R.P."/>
            <person name="Ferreira P."/>
            <person name="Findley K."/>
            <person name="Foster B."/>
            <person name="Gaskell J."/>
            <person name="Glotzer D."/>
            <person name="Gorecki P."/>
            <person name="Heitman J."/>
            <person name="Hesse C."/>
            <person name="Hori C."/>
            <person name="Igarashi K."/>
            <person name="Jurgens J.A."/>
            <person name="Kallen N."/>
            <person name="Kersten P."/>
            <person name="Kohler A."/>
            <person name="Kuees U."/>
            <person name="Kumar T.K.A."/>
            <person name="Kuo A."/>
            <person name="LaButti K."/>
            <person name="Larrondo L.F."/>
            <person name="Lindquist E."/>
            <person name="Ling A."/>
            <person name="Lombard V."/>
            <person name="Lucas S."/>
            <person name="Lundell T."/>
            <person name="Martin R."/>
            <person name="McLaughlin D.J."/>
            <person name="Morgenstern I."/>
            <person name="Morin E."/>
            <person name="Murat C."/>
            <person name="Nagy L.G."/>
            <person name="Nolan M."/>
            <person name="Ohm R.A."/>
            <person name="Patyshakuliyeva A."/>
            <person name="Rokas A."/>
            <person name="Ruiz-Duenas F.J."/>
            <person name="Sabat G."/>
            <person name="Salamov A."/>
            <person name="Samejima M."/>
            <person name="Schmutz J."/>
            <person name="Slot J.C."/>
            <person name="St John F."/>
            <person name="Stenlid J."/>
            <person name="Sun H."/>
            <person name="Sun S."/>
            <person name="Syed K."/>
            <person name="Tsang A."/>
            <person name="Wiebenga A."/>
            <person name="Young D."/>
            <person name="Pisabarro A."/>
            <person name="Eastwood D.C."/>
            <person name="Martin F."/>
            <person name="Cullen D."/>
            <person name="Grigoriev I.V."/>
            <person name="Hibbett D.S."/>
        </authorList>
    </citation>
    <scope>NUCLEOTIDE SEQUENCE [LARGE SCALE GENOMIC DNA]</scope>
    <source>
        <strain evidence="6">RWD-64-598 SS2</strain>
    </source>
</reference>
<feature type="region of interest" description="Disordered" evidence="3">
    <location>
        <begin position="1"/>
        <end position="37"/>
    </location>
</feature>
<dbReference type="Gene3D" id="1.50.10.100">
    <property type="entry name" value="Chondroitin AC/alginate lyase"/>
    <property type="match status" value="1"/>
</dbReference>
<organism evidence="5 6">
    <name type="scientific">Coniophora puteana (strain RWD-64-598)</name>
    <name type="common">Brown rot fungus</name>
    <dbReference type="NCBI Taxonomy" id="741705"/>
    <lineage>
        <taxon>Eukaryota</taxon>
        <taxon>Fungi</taxon>
        <taxon>Dikarya</taxon>
        <taxon>Basidiomycota</taxon>
        <taxon>Agaricomycotina</taxon>
        <taxon>Agaricomycetes</taxon>
        <taxon>Agaricomycetidae</taxon>
        <taxon>Boletales</taxon>
        <taxon>Coniophorineae</taxon>
        <taxon>Coniophoraceae</taxon>
        <taxon>Coniophora</taxon>
    </lineage>
</organism>
<dbReference type="AlphaFoldDB" id="A0A5M3N7P9"/>
<feature type="compositionally biased region" description="Low complexity" evidence="3">
    <location>
        <begin position="28"/>
        <end position="37"/>
    </location>
</feature>
<sequence length="405" mass="44597">PPMTSPTSYRTIDGSPTAAQDPAHTSKSKCTPSPTKSMALSATWTTCPYVTRDGKTNPDVRTLRGPTAINDASQSILYNAIAYALTRQTYYSQSVASFLDTFFLDSDTKMNPNLNFGQVVRGPDASGQEGTFTGILDLRGVVKIVNAVLILRGTGSSDWTYDRDQGLLQWSKTYASWLGSAPVATKAASRPNNHGTFFYSQFVSVQILQGDLSGARTSLDYYFTHQFKDQIAKSGEQPFEAVRTRPYHYRCFNLEAMITNAKLGDQLGVNYWTTKSKYGTTIQDALDYTMKLNPKTEKIDDIFPHVASVAAAYGDPGGKYEAFLRQHDASYQSQPFWYYDQTAALPNSPAAQSSASHRRQAPGACSEGTDEADFSCPEIFSVEPQVEIADGIFVTCDDLKPLYEL</sequence>